<evidence type="ECO:0000256" key="1">
    <source>
        <dbReference type="ARBA" id="ARBA00022491"/>
    </source>
</evidence>
<dbReference type="EMBL" id="AZLV01000389">
    <property type="protein sequence ID" value="ETJ06039.1"/>
    <property type="molecule type" value="Genomic_DNA"/>
</dbReference>
<dbReference type="InterPro" id="IPR001647">
    <property type="entry name" value="HTH_TetR"/>
</dbReference>
<organism evidence="7 8">
    <name type="scientific">Actinomyces urogenitalis DORA_12</name>
    <dbReference type="NCBI Taxonomy" id="1403939"/>
    <lineage>
        <taxon>Bacteria</taxon>
        <taxon>Bacillati</taxon>
        <taxon>Actinomycetota</taxon>
        <taxon>Actinomycetes</taxon>
        <taxon>Actinomycetales</taxon>
        <taxon>Actinomycetaceae</taxon>
        <taxon>Actinomyces</taxon>
    </lineage>
</organism>
<evidence type="ECO:0000313" key="8">
    <source>
        <dbReference type="Proteomes" id="UP000018852"/>
    </source>
</evidence>
<dbReference type="InterPro" id="IPR050109">
    <property type="entry name" value="HTH-type_TetR-like_transc_reg"/>
</dbReference>
<dbReference type="PATRIC" id="fig|1403939.3.peg.587"/>
<keyword evidence="4" id="KW-0804">Transcription</keyword>
<evidence type="ECO:0000256" key="3">
    <source>
        <dbReference type="ARBA" id="ARBA00023125"/>
    </source>
</evidence>
<name>W1VPH3_9ACTO</name>
<accession>W1VPH3</accession>
<protein>
    <submittedName>
        <fullName evidence="7">TetR family transcriptional regulator</fullName>
    </submittedName>
</protein>
<dbReference type="InterPro" id="IPR009057">
    <property type="entry name" value="Homeodomain-like_sf"/>
</dbReference>
<dbReference type="Proteomes" id="UP000018852">
    <property type="component" value="Unassembled WGS sequence"/>
</dbReference>
<gene>
    <name evidence="7" type="ORF">Q605_AUC00389G0001</name>
</gene>
<dbReference type="GO" id="GO:0000976">
    <property type="term" value="F:transcription cis-regulatory region binding"/>
    <property type="evidence" value="ECO:0007669"/>
    <property type="project" value="TreeGrafter"/>
</dbReference>
<reference evidence="7 8" key="1">
    <citation type="submission" date="2013-12" db="EMBL/GenBank/DDBJ databases">
        <title>A Varibaculum cambriense genome reconstructed from a premature infant gut community with otherwise low bacterial novelty that shifts toward anaerobic metabolism during the third week of life.</title>
        <authorList>
            <person name="Brown C.T."/>
            <person name="Sharon I."/>
            <person name="Thomas B.C."/>
            <person name="Castelle C.J."/>
            <person name="Morowitz M.J."/>
            <person name="Banfield J.F."/>
        </authorList>
    </citation>
    <scope>NUCLEOTIDE SEQUENCE [LARGE SCALE GENOMIC DNA]</scope>
    <source>
        <strain evidence="8">DORA_12</strain>
    </source>
</reference>
<feature type="domain" description="HTH tetR-type" evidence="6">
    <location>
        <begin position="35"/>
        <end position="95"/>
    </location>
</feature>
<dbReference type="PROSITE" id="PS50977">
    <property type="entry name" value="HTH_TETR_2"/>
    <property type="match status" value="1"/>
</dbReference>
<feature type="non-terminal residue" evidence="7">
    <location>
        <position position="1"/>
    </location>
</feature>
<evidence type="ECO:0000256" key="2">
    <source>
        <dbReference type="ARBA" id="ARBA00023015"/>
    </source>
</evidence>
<proteinExistence type="predicted"/>
<evidence type="ECO:0000256" key="5">
    <source>
        <dbReference type="PROSITE-ProRule" id="PRU00335"/>
    </source>
</evidence>
<feature type="DNA-binding region" description="H-T-H motif" evidence="5">
    <location>
        <begin position="58"/>
        <end position="77"/>
    </location>
</feature>
<comment type="caution">
    <text evidence="7">The sequence shown here is derived from an EMBL/GenBank/DDBJ whole genome shotgun (WGS) entry which is preliminary data.</text>
</comment>
<dbReference type="PANTHER" id="PTHR30055">
    <property type="entry name" value="HTH-TYPE TRANSCRIPTIONAL REGULATOR RUTR"/>
    <property type="match status" value="1"/>
</dbReference>
<sequence>RLRSGGAAVVVSPLLPTQKATMTTSRTKRVRLTAEQRREQIVDVATDLVARHGFSGLALQEVADAVGITQAGLLHYIGTKNGLLELLLDQRYDRQGTPQDFIDSGDPAATHPEGISLPAYFRYLVAFNEARPQLMGLYMTLGVEATDPEHPAYHYFINRPEQVWEFYSQFTWRLPPQVRKEGGWPSMRPLVEMAIEAMDGSQIRSFRRPAVSLSQGWARWEPVLFPSPTWDGYR</sequence>
<keyword evidence="2" id="KW-0805">Transcription regulation</keyword>
<keyword evidence="3 5" id="KW-0238">DNA-binding</keyword>
<dbReference type="SUPFAM" id="SSF46689">
    <property type="entry name" value="Homeodomain-like"/>
    <property type="match status" value="1"/>
</dbReference>
<evidence type="ECO:0000259" key="6">
    <source>
        <dbReference type="PROSITE" id="PS50977"/>
    </source>
</evidence>
<dbReference type="GO" id="GO:0003700">
    <property type="term" value="F:DNA-binding transcription factor activity"/>
    <property type="evidence" value="ECO:0007669"/>
    <property type="project" value="TreeGrafter"/>
</dbReference>
<evidence type="ECO:0000256" key="4">
    <source>
        <dbReference type="ARBA" id="ARBA00023163"/>
    </source>
</evidence>
<dbReference type="Gene3D" id="1.10.357.10">
    <property type="entry name" value="Tetracycline Repressor, domain 2"/>
    <property type="match status" value="1"/>
</dbReference>
<dbReference type="AlphaFoldDB" id="W1VPH3"/>
<dbReference type="Pfam" id="PF00440">
    <property type="entry name" value="TetR_N"/>
    <property type="match status" value="1"/>
</dbReference>
<evidence type="ECO:0000313" key="7">
    <source>
        <dbReference type="EMBL" id="ETJ06039.1"/>
    </source>
</evidence>
<dbReference type="PRINTS" id="PR00455">
    <property type="entry name" value="HTHTETR"/>
</dbReference>
<keyword evidence="1" id="KW-0678">Repressor</keyword>
<dbReference type="PANTHER" id="PTHR30055:SF175">
    <property type="entry name" value="HTH-TYPE TRANSCRIPTIONAL REPRESSOR KSTR2"/>
    <property type="match status" value="1"/>
</dbReference>